<gene>
    <name evidence="3" type="primary">PHY1</name>
    <name evidence="3" type="ORF">QJS10_CPB12g01155</name>
</gene>
<dbReference type="InterPro" id="IPR011009">
    <property type="entry name" value="Kinase-like_dom_sf"/>
</dbReference>
<dbReference type="SUPFAM" id="SSF56112">
    <property type="entry name" value="Protein kinase-like (PK-like)"/>
    <property type="match status" value="1"/>
</dbReference>
<dbReference type="InterPro" id="IPR001245">
    <property type="entry name" value="Ser-Thr/Tyr_kinase_cat_dom"/>
</dbReference>
<sequence length="678" mass="76540">MEQFRQVGEVLGSLKALMVFEDDIRINARQCRLLVDAFGLAFDTVTAEIKDNLCFDERSTKWKALEQPLRELQRVFKDGEQYVRACLDAKDWWVKAISLSRSPDCVESHLHSLLWCVPVVVEAIEAASEISGCDHDEFTKKRVLLSKKYEKNWMDPELFRRRFGKQFLISNDLRSRLESVVKEDRWILSEMIGEKKSSGCLTKQDLRLAELLLKNNKGKLFPTSILVGSKDYQVRRRLGNGSHYKEVQWMGESFAVKHFFGEIEPLIPEISVLSSLAHPNIMQVLCAFSDDEKKECFLLMELMSKDLATHIKENCGPRRRIPFSLPVAVDTMLQIARGMEYLHSKKLFHGNLDPSNILVKAKTSNPDGYLHVKIMGISPSMAKNRRNNNASSNASNACIWYAPEVLEEQEQSGDLNHESKYTEKADVYSFSMICFELLTGKVPFEDSHLQGDKTGRNIRMGERPLFSFPSPKYLTNLTKKCWHSEPAQRPSFASICRVLRYVKRFLALNIGHSQPDPPLPPVDYCEVDASLARRFGAWSSPVEASSVAEIPFQMFAYRVMERERTNANLKEKSSESGSESTSVDENVGVAEEAFSNAAVPLSKSPSENHKKAPSKRASADGKANRHSGGQKQKGKSVRPPQLVLCGRSLRMNSESQLQPVASPGRRRTSGHASDSELA</sequence>
<reference evidence="3" key="2">
    <citation type="submission" date="2023-06" db="EMBL/GenBank/DDBJ databases">
        <authorList>
            <person name="Ma L."/>
            <person name="Liu K.-W."/>
            <person name="Li Z."/>
            <person name="Hsiao Y.-Y."/>
            <person name="Qi Y."/>
            <person name="Fu T."/>
            <person name="Tang G."/>
            <person name="Zhang D."/>
            <person name="Sun W.-H."/>
            <person name="Liu D.-K."/>
            <person name="Li Y."/>
            <person name="Chen G.-Z."/>
            <person name="Liu X.-D."/>
            <person name="Liao X.-Y."/>
            <person name="Jiang Y.-T."/>
            <person name="Yu X."/>
            <person name="Hao Y."/>
            <person name="Huang J."/>
            <person name="Zhao X.-W."/>
            <person name="Ke S."/>
            <person name="Chen Y.-Y."/>
            <person name="Wu W.-L."/>
            <person name="Hsu J.-L."/>
            <person name="Lin Y.-F."/>
            <person name="Huang M.-D."/>
            <person name="Li C.-Y."/>
            <person name="Huang L."/>
            <person name="Wang Z.-W."/>
            <person name="Zhao X."/>
            <person name="Zhong W.-Y."/>
            <person name="Peng D.-H."/>
            <person name="Ahmad S."/>
            <person name="Lan S."/>
            <person name="Zhang J.-S."/>
            <person name="Tsai W.-C."/>
            <person name="Van De Peer Y."/>
            <person name="Liu Z.-J."/>
        </authorList>
    </citation>
    <scope>NUCLEOTIDE SEQUENCE</scope>
    <source>
        <strain evidence="3">CP</strain>
        <tissue evidence="3">Leaves</tissue>
    </source>
</reference>
<reference evidence="3" key="1">
    <citation type="journal article" date="2023" name="Nat. Commun.">
        <title>Diploid and tetraploid genomes of Acorus and the evolution of monocots.</title>
        <authorList>
            <person name="Ma L."/>
            <person name="Liu K.W."/>
            <person name="Li Z."/>
            <person name="Hsiao Y.Y."/>
            <person name="Qi Y."/>
            <person name="Fu T."/>
            <person name="Tang G.D."/>
            <person name="Zhang D."/>
            <person name="Sun W.H."/>
            <person name="Liu D.K."/>
            <person name="Li Y."/>
            <person name="Chen G.Z."/>
            <person name="Liu X.D."/>
            <person name="Liao X.Y."/>
            <person name="Jiang Y.T."/>
            <person name="Yu X."/>
            <person name="Hao Y."/>
            <person name="Huang J."/>
            <person name="Zhao X.W."/>
            <person name="Ke S."/>
            <person name="Chen Y.Y."/>
            <person name="Wu W.L."/>
            <person name="Hsu J.L."/>
            <person name="Lin Y.F."/>
            <person name="Huang M.D."/>
            <person name="Li C.Y."/>
            <person name="Huang L."/>
            <person name="Wang Z.W."/>
            <person name="Zhao X."/>
            <person name="Zhong W.Y."/>
            <person name="Peng D.H."/>
            <person name="Ahmad S."/>
            <person name="Lan S."/>
            <person name="Zhang J.S."/>
            <person name="Tsai W.C."/>
            <person name="Van de Peer Y."/>
            <person name="Liu Z.J."/>
        </authorList>
    </citation>
    <scope>NUCLEOTIDE SEQUENCE</scope>
    <source>
        <strain evidence="3">CP</strain>
    </source>
</reference>
<keyword evidence="3" id="KW-0808">Transferase</keyword>
<dbReference type="InterPro" id="IPR000719">
    <property type="entry name" value="Prot_kinase_dom"/>
</dbReference>
<dbReference type="EMBL" id="JAUJYO010000012">
    <property type="protein sequence ID" value="KAK1301611.1"/>
    <property type="molecule type" value="Genomic_DNA"/>
</dbReference>
<evidence type="ECO:0000313" key="3">
    <source>
        <dbReference type="EMBL" id="KAK1301611.1"/>
    </source>
</evidence>
<name>A0AAV9DJ38_ACOCL</name>
<dbReference type="Gene3D" id="1.10.510.10">
    <property type="entry name" value="Transferase(Phosphotransferase) domain 1"/>
    <property type="match status" value="1"/>
</dbReference>
<feature type="region of interest" description="Disordered" evidence="1">
    <location>
        <begin position="596"/>
        <end position="678"/>
    </location>
</feature>
<evidence type="ECO:0000259" key="2">
    <source>
        <dbReference type="PROSITE" id="PS50011"/>
    </source>
</evidence>
<comment type="caution">
    <text evidence="3">The sequence shown here is derived from an EMBL/GenBank/DDBJ whole genome shotgun (WGS) entry which is preliminary data.</text>
</comment>
<dbReference type="GO" id="GO:0004674">
    <property type="term" value="F:protein serine/threonine kinase activity"/>
    <property type="evidence" value="ECO:0007669"/>
    <property type="project" value="TreeGrafter"/>
</dbReference>
<evidence type="ECO:0000313" key="4">
    <source>
        <dbReference type="Proteomes" id="UP001180020"/>
    </source>
</evidence>
<dbReference type="GO" id="GO:0005524">
    <property type="term" value="F:ATP binding"/>
    <property type="evidence" value="ECO:0007669"/>
    <property type="project" value="InterPro"/>
</dbReference>
<dbReference type="AlphaFoldDB" id="A0AAV9DJ38"/>
<protein>
    <submittedName>
        <fullName evidence="3">Light-sensor Protein kinase</fullName>
    </submittedName>
</protein>
<dbReference type="FunFam" id="1.10.510.10:FF:000778">
    <property type="entry name" value="Kinase family protein"/>
    <property type="match status" value="1"/>
</dbReference>
<feature type="domain" description="Protein kinase" evidence="2">
    <location>
        <begin position="232"/>
        <end position="506"/>
    </location>
</feature>
<feature type="compositionally biased region" description="Polar residues" evidence="1">
    <location>
        <begin position="650"/>
        <end position="659"/>
    </location>
</feature>
<accession>A0AAV9DJ38</accession>
<proteinExistence type="predicted"/>
<dbReference type="PANTHER" id="PTHR44329:SF260">
    <property type="entry name" value="PROTEIN KINASE DOMAIN-CONTAINING PROTEIN"/>
    <property type="match status" value="1"/>
</dbReference>
<dbReference type="InterPro" id="IPR051681">
    <property type="entry name" value="Ser/Thr_Kinases-Pseudokinases"/>
</dbReference>
<dbReference type="PANTHER" id="PTHR44329">
    <property type="entry name" value="SERINE/THREONINE-PROTEIN KINASE TNNI3K-RELATED"/>
    <property type="match status" value="1"/>
</dbReference>
<organism evidence="3 4">
    <name type="scientific">Acorus calamus</name>
    <name type="common">Sweet flag</name>
    <dbReference type="NCBI Taxonomy" id="4465"/>
    <lineage>
        <taxon>Eukaryota</taxon>
        <taxon>Viridiplantae</taxon>
        <taxon>Streptophyta</taxon>
        <taxon>Embryophyta</taxon>
        <taxon>Tracheophyta</taxon>
        <taxon>Spermatophyta</taxon>
        <taxon>Magnoliopsida</taxon>
        <taxon>Liliopsida</taxon>
        <taxon>Acoraceae</taxon>
        <taxon>Acorus</taxon>
    </lineage>
</organism>
<dbReference type="InterPro" id="IPR010632">
    <property type="entry name" value="DUF1221"/>
</dbReference>
<dbReference type="Pfam" id="PF07714">
    <property type="entry name" value="PK_Tyr_Ser-Thr"/>
    <property type="match status" value="1"/>
</dbReference>
<keyword evidence="3" id="KW-0418">Kinase</keyword>
<dbReference type="Proteomes" id="UP001180020">
    <property type="component" value="Unassembled WGS sequence"/>
</dbReference>
<dbReference type="PROSITE" id="PS50011">
    <property type="entry name" value="PROTEIN_KINASE_DOM"/>
    <property type="match status" value="1"/>
</dbReference>
<evidence type="ECO:0000256" key="1">
    <source>
        <dbReference type="SAM" id="MobiDB-lite"/>
    </source>
</evidence>
<dbReference type="Pfam" id="PF06760">
    <property type="entry name" value="DUF1221"/>
    <property type="match status" value="1"/>
</dbReference>
<keyword evidence="4" id="KW-1185">Reference proteome</keyword>